<keyword evidence="5" id="KW-0547">Nucleotide-binding</keyword>
<dbReference type="SMART" id="SM00382">
    <property type="entry name" value="AAA"/>
    <property type="match status" value="2"/>
</dbReference>
<dbReference type="OrthoDB" id="7757085at2"/>
<evidence type="ECO:0000313" key="10">
    <source>
        <dbReference type="EMBL" id="SDL81331.1"/>
    </source>
</evidence>
<keyword evidence="7" id="KW-1278">Translocase</keyword>
<keyword evidence="8" id="KW-0472">Membrane</keyword>
<dbReference type="InterPro" id="IPR050095">
    <property type="entry name" value="ECF_ABC_transporter_ATP-bd"/>
</dbReference>
<keyword evidence="3" id="KW-0813">Transport</keyword>
<evidence type="ECO:0000256" key="4">
    <source>
        <dbReference type="ARBA" id="ARBA00022475"/>
    </source>
</evidence>
<dbReference type="PANTHER" id="PTHR43553:SF27">
    <property type="entry name" value="ENERGY-COUPLING FACTOR TRANSPORTER ATP-BINDING PROTEIN ECFA2"/>
    <property type="match status" value="1"/>
</dbReference>
<name>A0A1G9N4V8_9ACTN</name>
<comment type="similarity">
    <text evidence="2">Belongs to the ABC transporter superfamily.</text>
</comment>
<protein>
    <submittedName>
        <fullName evidence="10">Energy-coupling factor transport system ATP-binding protein</fullName>
    </submittedName>
</protein>
<accession>A0A1G9N4V8</accession>
<dbReference type="AlphaFoldDB" id="A0A1G9N4V8"/>
<evidence type="ECO:0000313" key="11">
    <source>
        <dbReference type="Proteomes" id="UP000198662"/>
    </source>
</evidence>
<dbReference type="Proteomes" id="UP000198662">
    <property type="component" value="Unassembled WGS sequence"/>
</dbReference>
<gene>
    <name evidence="10" type="ORF">SAMN05216298_0108</name>
</gene>
<dbReference type="CDD" id="cd03225">
    <property type="entry name" value="ABC_cobalt_CbiO_domain1"/>
    <property type="match status" value="1"/>
</dbReference>
<evidence type="ECO:0000256" key="8">
    <source>
        <dbReference type="ARBA" id="ARBA00023136"/>
    </source>
</evidence>
<organism evidence="10 11">
    <name type="scientific">Glycomyces sambucus</name>
    <dbReference type="NCBI Taxonomy" id="380244"/>
    <lineage>
        <taxon>Bacteria</taxon>
        <taxon>Bacillati</taxon>
        <taxon>Actinomycetota</taxon>
        <taxon>Actinomycetes</taxon>
        <taxon>Glycomycetales</taxon>
        <taxon>Glycomycetaceae</taxon>
        <taxon>Glycomyces</taxon>
    </lineage>
</organism>
<sequence length="565" mass="57832">MTVDAIVFEHVTFAYGAPPSGATGVRGIGGHSADSGPAVHRPVLDDVSFTLPEGEFCLLVGPTGAGKSTLLKAVNGLVPRFTGGDMHGRVTVAGRDVRGATPADLADVVGYVGQDPLAGFVTDEVELELAYTAEQLGVAPAAMRKRVTEIVDLLGLADVRDRALAQLSSGQRQRVAIGAALVAGPTALVLDEPTSALDPTAADEVLSALHRLVHDLGITVLLAEHRLERVVQYADSALLLDGGRCTAGPLGEILARSPVAPPVVGLGRLAGWPGPPVTIREARRHAAPLRKILAERAGTVARGTDIPSAAQAGPPLLEARGLTVDYPGVRAVAGVDLAAARGERIALMGRNGSGKSSLLWALQGTGKRSGGTVAIGGADPAARRPGERRTLAGLVPADAADLLYAETVAAECAGADEDGRAPKGTCAKILDDLVEGVDPGVHPRDLSEGQRLALALAVTLTAAPPLLLLDEPTRGLDYPGKAALAARLGTLAGAGHCVVVSTHDVEFCAEFASRVVVLSDGEVVADGPARQITAASPMFAPQVEKILPGWMTVAEVEAALESGDD</sequence>
<dbReference type="RefSeq" id="WP_091054425.1">
    <property type="nucleotide sequence ID" value="NZ_FNGF01000011.1"/>
</dbReference>
<comment type="subcellular location">
    <subcellularLocation>
        <location evidence="1">Cell membrane</location>
        <topology evidence="1">Peripheral membrane protein</topology>
    </subcellularLocation>
</comment>
<dbReference type="STRING" id="380244.SAMN05216298_0108"/>
<dbReference type="SUPFAM" id="SSF52540">
    <property type="entry name" value="P-loop containing nucleoside triphosphate hydrolases"/>
    <property type="match status" value="2"/>
</dbReference>
<dbReference type="InterPro" id="IPR003439">
    <property type="entry name" value="ABC_transporter-like_ATP-bd"/>
</dbReference>
<dbReference type="GO" id="GO:0005524">
    <property type="term" value="F:ATP binding"/>
    <property type="evidence" value="ECO:0007669"/>
    <property type="project" value="UniProtKB-KW"/>
</dbReference>
<evidence type="ECO:0000256" key="3">
    <source>
        <dbReference type="ARBA" id="ARBA00022448"/>
    </source>
</evidence>
<evidence type="ECO:0000256" key="5">
    <source>
        <dbReference type="ARBA" id="ARBA00022741"/>
    </source>
</evidence>
<evidence type="ECO:0000256" key="6">
    <source>
        <dbReference type="ARBA" id="ARBA00022840"/>
    </source>
</evidence>
<dbReference type="EMBL" id="FNGF01000011">
    <property type="protein sequence ID" value="SDL81331.1"/>
    <property type="molecule type" value="Genomic_DNA"/>
</dbReference>
<dbReference type="InterPro" id="IPR017871">
    <property type="entry name" value="ABC_transporter-like_CS"/>
</dbReference>
<feature type="domain" description="ABC transporter" evidence="9">
    <location>
        <begin position="317"/>
        <end position="545"/>
    </location>
</feature>
<feature type="domain" description="ABC transporter" evidence="9">
    <location>
        <begin position="25"/>
        <end position="267"/>
    </location>
</feature>
<dbReference type="GO" id="GO:0042626">
    <property type="term" value="F:ATPase-coupled transmembrane transporter activity"/>
    <property type="evidence" value="ECO:0007669"/>
    <property type="project" value="TreeGrafter"/>
</dbReference>
<proteinExistence type="inferred from homology"/>
<reference evidence="11" key="1">
    <citation type="submission" date="2016-10" db="EMBL/GenBank/DDBJ databases">
        <authorList>
            <person name="Varghese N."/>
            <person name="Submissions S."/>
        </authorList>
    </citation>
    <scope>NUCLEOTIDE SEQUENCE [LARGE SCALE GENOMIC DNA]</scope>
    <source>
        <strain evidence="11">CGMCC 4.3147</strain>
    </source>
</reference>
<evidence type="ECO:0000259" key="9">
    <source>
        <dbReference type="PROSITE" id="PS50893"/>
    </source>
</evidence>
<evidence type="ECO:0000256" key="2">
    <source>
        <dbReference type="ARBA" id="ARBA00005417"/>
    </source>
</evidence>
<keyword evidence="6 10" id="KW-0067">ATP-binding</keyword>
<keyword evidence="4" id="KW-1003">Cell membrane</keyword>
<dbReference type="GO" id="GO:0016887">
    <property type="term" value="F:ATP hydrolysis activity"/>
    <property type="evidence" value="ECO:0007669"/>
    <property type="project" value="InterPro"/>
</dbReference>
<dbReference type="PANTHER" id="PTHR43553">
    <property type="entry name" value="HEAVY METAL TRANSPORTER"/>
    <property type="match status" value="1"/>
</dbReference>
<dbReference type="Pfam" id="PF00005">
    <property type="entry name" value="ABC_tran"/>
    <property type="match status" value="2"/>
</dbReference>
<evidence type="ECO:0000256" key="7">
    <source>
        <dbReference type="ARBA" id="ARBA00022967"/>
    </source>
</evidence>
<dbReference type="InterPro" id="IPR003593">
    <property type="entry name" value="AAA+_ATPase"/>
</dbReference>
<dbReference type="Gene3D" id="3.40.50.300">
    <property type="entry name" value="P-loop containing nucleotide triphosphate hydrolases"/>
    <property type="match status" value="2"/>
</dbReference>
<dbReference type="PROSITE" id="PS50893">
    <property type="entry name" value="ABC_TRANSPORTER_2"/>
    <property type="match status" value="2"/>
</dbReference>
<dbReference type="InterPro" id="IPR027417">
    <property type="entry name" value="P-loop_NTPase"/>
</dbReference>
<dbReference type="GO" id="GO:0043190">
    <property type="term" value="C:ATP-binding cassette (ABC) transporter complex"/>
    <property type="evidence" value="ECO:0007669"/>
    <property type="project" value="TreeGrafter"/>
</dbReference>
<dbReference type="PROSITE" id="PS00211">
    <property type="entry name" value="ABC_TRANSPORTER_1"/>
    <property type="match status" value="1"/>
</dbReference>
<dbReference type="InterPro" id="IPR015856">
    <property type="entry name" value="ABC_transpr_CbiO/EcfA_su"/>
</dbReference>
<evidence type="ECO:0000256" key="1">
    <source>
        <dbReference type="ARBA" id="ARBA00004202"/>
    </source>
</evidence>
<keyword evidence="11" id="KW-1185">Reference proteome</keyword>